<evidence type="ECO:0000256" key="7">
    <source>
        <dbReference type="SAM" id="SignalP"/>
    </source>
</evidence>
<accession>A0A5F8H5C4</accession>
<evidence type="ECO:0000256" key="5">
    <source>
        <dbReference type="ARBA" id="ARBA00023157"/>
    </source>
</evidence>
<feature type="chain" id="PRO_5023869744" evidence="7">
    <location>
        <begin position="24"/>
        <end position="183"/>
    </location>
</feature>
<evidence type="ECO:0000256" key="1">
    <source>
        <dbReference type="ARBA" id="ARBA00004613"/>
    </source>
</evidence>
<dbReference type="OMA" id="CAKEEMD"/>
<dbReference type="GeneTree" id="ENSGT01000000214430"/>
<dbReference type="GO" id="GO:0002286">
    <property type="term" value="P:T cell activation involved in immune response"/>
    <property type="evidence" value="ECO:0000318"/>
    <property type="project" value="GO_Central"/>
</dbReference>
<dbReference type="SMART" id="SM00076">
    <property type="entry name" value="IFabd"/>
    <property type="match status" value="1"/>
</dbReference>
<dbReference type="GO" id="GO:0005125">
    <property type="term" value="F:cytokine activity"/>
    <property type="evidence" value="ECO:0000318"/>
    <property type="project" value="GO_Central"/>
</dbReference>
<evidence type="ECO:0000313" key="9">
    <source>
        <dbReference type="Proteomes" id="UP000002280"/>
    </source>
</evidence>
<keyword evidence="7" id="KW-0732">Signal</keyword>
<dbReference type="PRINTS" id="PR00266">
    <property type="entry name" value="INTERFERONAB"/>
</dbReference>
<keyword evidence="3" id="KW-0964">Secreted</keyword>
<dbReference type="KEGG" id="mdo:100021368"/>
<protein>
    <submittedName>
        <fullName evidence="8">Interferon tau-2-like</fullName>
    </submittedName>
</protein>
<reference evidence="8 9" key="1">
    <citation type="journal article" date="2007" name="Nature">
        <title>Genome of the marsupial Monodelphis domestica reveals innovation in non-coding sequences.</title>
        <authorList>
            <person name="Mikkelsen T.S."/>
            <person name="Wakefield M.J."/>
            <person name="Aken B."/>
            <person name="Amemiya C.T."/>
            <person name="Chang J.L."/>
            <person name="Duke S."/>
            <person name="Garber M."/>
            <person name="Gentles A.J."/>
            <person name="Goodstadt L."/>
            <person name="Heger A."/>
            <person name="Jurka J."/>
            <person name="Kamal M."/>
            <person name="Mauceli E."/>
            <person name="Searle S.M."/>
            <person name="Sharpe T."/>
            <person name="Baker M.L."/>
            <person name="Batzer M.A."/>
            <person name="Benos P.V."/>
            <person name="Belov K."/>
            <person name="Clamp M."/>
            <person name="Cook A."/>
            <person name="Cuff J."/>
            <person name="Das R."/>
            <person name="Davidow L."/>
            <person name="Deakin J.E."/>
            <person name="Fazzari M.J."/>
            <person name="Glass J.L."/>
            <person name="Grabherr M."/>
            <person name="Greally J.M."/>
            <person name="Gu W."/>
            <person name="Hore T.A."/>
            <person name="Huttley G.A."/>
            <person name="Kleber M."/>
            <person name="Jirtle R.L."/>
            <person name="Koina E."/>
            <person name="Lee J.T."/>
            <person name="Mahony S."/>
            <person name="Marra M.A."/>
            <person name="Miller R.D."/>
            <person name="Nicholls R.D."/>
            <person name="Oda M."/>
            <person name="Papenfuss A.T."/>
            <person name="Parra Z.E."/>
            <person name="Pollock D.D."/>
            <person name="Ray D.A."/>
            <person name="Schein J.E."/>
            <person name="Speed T.P."/>
            <person name="Thompson K."/>
            <person name="VandeBerg J.L."/>
            <person name="Wade C.M."/>
            <person name="Walker J.A."/>
            <person name="Waters P.D."/>
            <person name="Webber C."/>
            <person name="Weidman J.R."/>
            <person name="Xie X."/>
            <person name="Zody M.C."/>
            <person name="Baldwin J."/>
            <person name="Abdouelleil A."/>
            <person name="Abdulkadir J."/>
            <person name="Abebe A."/>
            <person name="Abera B."/>
            <person name="Abreu J."/>
            <person name="Acer S.C."/>
            <person name="Aftuck L."/>
            <person name="Alexander A."/>
            <person name="An P."/>
            <person name="Anderson E."/>
            <person name="Anderson S."/>
            <person name="Arachi H."/>
            <person name="Azer M."/>
            <person name="Bachantsang P."/>
            <person name="Barry A."/>
            <person name="Bayul T."/>
            <person name="Berlin A."/>
            <person name="Bessette D."/>
            <person name="Bloom T."/>
            <person name="Bloom T."/>
            <person name="Boguslavskiy L."/>
            <person name="Bonnet C."/>
            <person name="Boukhgalter B."/>
            <person name="Bourzgui I."/>
            <person name="Brown A."/>
            <person name="Cahill P."/>
            <person name="Channer S."/>
            <person name="Cheshatsang Y."/>
            <person name="Chuda L."/>
            <person name="Citroen M."/>
            <person name="Collymore A."/>
            <person name="Cooke P."/>
            <person name="Costello M."/>
            <person name="D'Aco K."/>
            <person name="Daza R."/>
            <person name="De Haan G."/>
            <person name="DeGray S."/>
            <person name="DeMaso C."/>
            <person name="Dhargay N."/>
            <person name="Dooley K."/>
            <person name="Dooley E."/>
            <person name="Doricent M."/>
            <person name="Dorje P."/>
            <person name="Dorjee K."/>
            <person name="Dupes A."/>
            <person name="Elong R."/>
            <person name="Falk J."/>
            <person name="Farina A."/>
            <person name="Faro S."/>
            <person name="Ferguson D."/>
            <person name="Fisher S."/>
            <person name="Foley C.D."/>
            <person name="Franke A."/>
            <person name="Friedrich D."/>
            <person name="Gadbois L."/>
            <person name="Gearin G."/>
            <person name="Gearin C.R."/>
            <person name="Giannoukos G."/>
            <person name="Goode T."/>
            <person name="Graham J."/>
            <person name="Grandbois E."/>
            <person name="Grewal S."/>
            <person name="Gyaltsen K."/>
            <person name="Hafez N."/>
            <person name="Hagos B."/>
            <person name="Hall J."/>
            <person name="Henson C."/>
            <person name="Hollinger A."/>
            <person name="Honan T."/>
            <person name="Huard M.D."/>
            <person name="Hughes L."/>
            <person name="Hurhula B."/>
            <person name="Husby M.E."/>
            <person name="Kamat A."/>
            <person name="Kanga B."/>
            <person name="Kashin S."/>
            <person name="Khazanovich D."/>
            <person name="Kisner P."/>
            <person name="Lance K."/>
            <person name="Lara M."/>
            <person name="Lee W."/>
            <person name="Lennon N."/>
            <person name="Letendre F."/>
            <person name="LeVine R."/>
            <person name="Lipovsky A."/>
            <person name="Liu X."/>
            <person name="Liu J."/>
            <person name="Liu S."/>
            <person name="Lokyitsang T."/>
            <person name="Lokyitsang Y."/>
            <person name="Lubonja R."/>
            <person name="Lui A."/>
            <person name="MacDonald P."/>
            <person name="Magnisalis V."/>
            <person name="Maru K."/>
            <person name="Matthews C."/>
            <person name="McCusker W."/>
            <person name="McDonough S."/>
            <person name="Mehta T."/>
            <person name="Meldrim J."/>
            <person name="Meneus L."/>
            <person name="Mihai O."/>
            <person name="Mihalev A."/>
            <person name="Mihova T."/>
            <person name="Mittelman R."/>
            <person name="Mlenga V."/>
            <person name="Montmayeur A."/>
            <person name="Mulrain L."/>
            <person name="Navidi A."/>
            <person name="Naylor J."/>
            <person name="Negash T."/>
            <person name="Nguyen T."/>
            <person name="Nguyen N."/>
            <person name="Nicol R."/>
            <person name="Norbu C."/>
            <person name="Norbu N."/>
            <person name="Novod N."/>
            <person name="O'Neill B."/>
            <person name="Osman S."/>
            <person name="Markiewicz E."/>
            <person name="Oyono O.L."/>
            <person name="Patti C."/>
            <person name="Phunkhang P."/>
            <person name="Pierre F."/>
            <person name="Priest M."/>
            <person name="Raghuraman S."/>
            <person name="Rege F."/>
            <person name="Reyes R."/>
            <person name="Rise C."/>
            <person name="Rogov P."/>
            <person name="Ross K."/>
            <person name="Ryan E."/>
            <person name="Settipalli S."/>
            <person name="Shea T."/>
            <person name="Sherpa N."/>
            <person name="Shi L."/>
            <person name="Shih D."/>
            <person name="Sparrow T."/>
            <person name="Spaulding J."/>
            <person name="Stalker J."/>
            <person name="Stange-Thomann N."/>
            <person name="Stavropoulos S."/>
            <person name="Stone C."/>
            <person name="Strader C."/>
            <person name="Tesfaye S."/>
            <person name="Thomson T."/>
            <person name="Thoulutsang Y."/>
            <person name="Thoulutsang D."/>
            <person name="Topham K."/>
            <person name="Topping I."/>
            <person name="Tsamla T."/>
            <person name="Vassiliev H."/>
            <person name="Vo A."/>
            <person name="Wangchuk T."/>
            <person name="Wangdi T."/>
            <person name="Weiand M."/>
            <person name="Wilkinson J."/>
            <person name="Wilson A."/>
            <person name="Yadav S."/>
            <person name="Young G."/>
            <person name="Yu Q."/>
            <person name="Zembek L."/>
            <person name="Zhong D."/>
            <person name="Zimmer A."/>
            <person name="Zwirko Z."/>
            <person name="Jaffe D.B."/>
            <person name="Alvarez P."/>
            <person name="Brockman W."/>
            <person name="Butler J."/>
            <person name="Chin C."/>
            <person name="Gnerre S."/>
            <person name="MacCallum I."/>
            <person name="Graves J.A."/>
            <person name="Ponting C.P."/>
            <person name="Breen M."/>
            <person name="Samollow P.B."/>
            <person name="Lander E.S."/>
            <person name="Lindblad-Toh K."/>
        </authorList>
    </citation>
    <scope>NUCLEOTIDE SEQUENCE [LARGE SCALE GENOMIC DNA]</scope>
</reference>
<dbReference type="InterPro" id="IPR000471">
    <property type="entry name" value="Interferon_alpha/beta/delta"/>
</dbReference>
<dbReference type="AlphaFoldDB" id="A0A5F8H5C4"/>
<proteinExistence type="inferred from homology"/>
<dbReference type="GO" id="GO:0060337">
    <property type="term" value="P:type I interferon-mediated signaling pathway"/>
    <property type="evidence" value="ECO:0000318"/>
    <property type="project" value="GO_Central"/>
</dbReference>
<comment type="similarity">
    <text evidence="6">Belongs to the alpha/beta interferon family.</text>
</comment>
<dbReference type="PROSITE" id="PS00252">
    <property type="entry name" value="INTERFERON_A_B_D"/>
    <property type="match status" value="1"/>
</dbReference>
<dbReference type="GO" id="GO:0002250">
    <property type="term" value="P:adaptive immune response"/>
    <property type="evidence" value="ECO:0000318"/>
    <property type="project" value="GO_Central"/>
</dbReference>
<dbReference type="GO" id="GO:0005615">
    <property type="term" value="C:extracellular space"/>
    <property type="evidence" value="ECO:0000318"/>
    <property type="project" value="GO_Central"/>
</dbReference>
<feature type="signal peptide" evidence="7">
    <location>
        <begin position="1"/>
        <end position="23"/>
    </location>
</feature>
<dbReference type="GO" id="GO:0043330">
    <property type="term" value="P:response to exogenous dsRNA"/>
    <property type="evidence" value="ECO:0000318"/>
    <property type="project" value="GO_Central"/>
</dbReference>
<dbReference type="InterPro" id="IPR009079">
    <property type="entry name" value="4_helix_cytokine-like_core"/>
</dbReference>
<keyword evidence="4 6" id="KW-0051">Antiviral defense</keyword>
<dbReference type="Pfam" id="PF00143">
    <property type="entry name" value="Interferon"/>
    <property type="match status" value="1"/>
</dbReference>
<evidence type="ECO:0000256" key="6">
    <source>
        <dbReference type="RuleBase" id="RU000436"/>
    </source>
</evidence>
<evidence type="ECO:0000256" key="4">
    <source>
        <dbReference type="ARBA" id="ARBA00023118"/>
    </source>
</evidence>
<keyword evidence="9" id="KW-1185">Reference proteome</keyword>
<dbReference type="GO" id="GO:0005132">
    <property type="term" value="F:type I interferon receptor binding"/>
    <property type="evidence" value="ECO:0000318"/>
    <property type="project" value="GO_Central"/>
</dbReference>
<dbReference type="GeneID" id="100021368"/>
<comment type="subcellular location">
    <subcellularLocation>
        <location evidence="1">Secreted</location>
    </subcellularLocation>
</comment>
<dbReference type="STRING" id="13616.ENSMODP00000055098"/>
<keyword evidence="2 6" id="KW-0202">Cytokine</keyword>
<evidence type="ECO:0000256" key="3">
    <source>
        <dbReference type="ARBA" id="ARBA00022525"/>
    </source>
</evidence>
<reference evidence="8" key="3">
    <citation type="submission" date="2025-09" db="UniProtKB">
        <authorList>
            <consortium name="Ensembl"/>
        </authorList>
    </citation>
    <scope>IDENTIFICATION</scope>
</reference>
<sequence length="183" mass="20926">MTSWSLLPVALVLLCSNILCSLSCDLTQGLQQDFLLLNQMSTFSLVPCLKDGTNFNFPMEGLEGSQLQREEATAIVHEMLHQILILFNQNAAPVAWNQIQFKNLCIGLDHQLDQLERCLGQQVQWEGPSLESETLRLTLKSYFQGISQYLEGKGYSHCAWEITRVEIRRVFLFLSKLARKFKD</sequence>
<keyword evidence="5" id="KW-1015">Disulfide bond</keyword>
<dbReference type="GO" id="GO:0002323">
    <property type="term" value="P:natural killer cell activation involved in immune response"/>
    <property type="evidence" value="ECO:0000318"/>
    <property type="project" value="GO_Central"/>
</dbReference>
<dbReference type="InParanoid" id="A0A5F8H5C4"/>
<dbReference type="GO" id="GO:0051607">
    <property type="term" value="P:defense response to virus"/>
    <property type="evidence" value="ECO:0007669"/>
    <property type="project" value="UniProtKB-KW"/>
</dbReference>
<dbReference type="Ensembl" id="ENSMODT00000053789.1">
    <property type="protein sequence ID" value="ENSMODP00000055098.1"/>
    <property type="gene ID" value="ENSMODG00000045309.1"/>
</dbReference>
<dbReference type="Gene3D" id="1.20.1250.10">
    <property type="match status" value="1"/>
</dbReference>
<name>A0A5F8H5C4_MONDO</name>
<dbReference type="Proteomes" id="UP000002280">
    <property type="component" value="Chromosome 6"/>
</dbReference>
<evidence type="ECO:0000256" key="2">
    <source>
        <dbReference type="ARBA" id="ARBA00022514"/>
    </source>
</evidence>
<dbReference type="GO" id="GO:0002312">
    <property type="term" value="P:B cell activation involved in immune response"/>
    <property type="evidence" value="ECO:0000318"/>
    <property type="project" value="GO_Central"/>
</dbReference>
<evidence type="ECO:0000313" key="8">
    <source>
        <dbReference type="Ensembl" id="ENSMODP00000055098.1"/>
    </source>
</evidence>
<dbReference type="OrthoDB" id="9833506at2759"/>
<dbReference type="PANTHER" id="PTHR11691:SF37">
    <property type="entry name" value="INTERFERON OMEGA-1"/>
    <property type="match status" value="1"/>
</dbReference>
<organism evidence="8 9">
    <name type="scientific">Monodelphis domestica</name>
    <name type="common">Gray short-tailed opossum</name>
    <dbReference type="NCBI Taxonomy" id="13616"/>
    <lineage>
        <taxon>Eukaryota</taxon>
        <taxon>Metazoa</taxon>
        <taxon>Chordata</taxon>
        <taxon>Craniata</taxon>
        <taxon>Vertebrata</taxon>
        <taxon>Euteleostomi</taxon>
        <taxon>Mammalia</taxon>
        <taxon>Metatheria</taxon>
        <taxon>Didelphimorphia</taxon>
        <taxon>Didelphidae</taxon>
        <taxon>Monodelphis</taxon>
    </lineage>
</organism>
<dbReference type="GO" id="GO:0006959">
    <property type="term" value="P:humoral immune response"/>
    <property type="evidence" value="ECO:0000318"/>
    <property type="project" value="GO_Central"/>
</dbReference>
<reference evidence="8" key="2">
    <citation type="submission" date="2025-08" db="UniProtKB">
        <authorList>
            <consortium name="Ensembl"/>
        </authorList>
    </citation>
    <scope>IDENTIFICATION</scope>
</reference>
<dbReference type="FunFam" id="1.20.1250.10:FF:000001">
    <property type="entry name" value="Interferon alpha"/>
    <property type="match status" value="1"/>
</dbReference>
<dbReference type="PANTHER" id="PTHR11691">
    <property type="entry name" value="TYPE I INTERFERON"/>
    <property type="match status" value="1"/>
</dbReference>
<dbReference type="FunCoup" id="A0A5F8H5C4">
    <property type="interactions" value="230"/>
</dbReference>
<dbReference type="SUPFAM" id="SSF47266">
    <property type="entry name" value="4-helical cytokines"/>
    <property type="match status" value="1"/>
</dbReference>